<comment type="caution">
    <text evidence="2">The sequence shown here is derived from an EMBL/GenBank/DDBJ whole genome shotgun (WGS) entry which is preliminary data.</text>
</comment>
<gene>
    <name evidence="2" type="ORF">Taro_023777</name>
</gene>
<dbReference type="EMBL" id="NMUH01001311">
    <property type="protein sequence ID" value="MQL91170.1"/>
    <property type="molecule type" value="Genomic_DNA"/>
</dbReference>
<accession>A0A843VBS6</accession>
<sequence>MLGLALQVARPFWAFVATLPEVDKTGTLEKSELAASRFAAELSRDPTMSHGGTIPLHPSSQSDIDEIESIINASVQAGPATVLPARAPSPPRASIPDGRRQNIGAAGFGPPPNTLTEPVWDTVKRDLSQIVSNLKLVVFLNPFREDPGGWEGVAGLGSLRAPSLSLATDLHALQTQLKARTSARLPELRSMAIEKRARFGRLDQSRRLPSSLSSASSTAPLAGGRSSSGTCSSAHALRRSFLPSLHQFATSPGLKTYFKTPEGRYKLQYEKTHPAGLLHYSHG</sequence>
<feature type="compositionally biased region" description="Low complexity" evidence="1">
    <location>
        <begin position="207"/>
        <end position="222"/>
    </location>
</feature>
<evidence type="ECO:0000313" key="2">
    <source>
        <dbReference type="EMBL" id="MQL91170.1"/>
    </source>
</evidence>
<dbReference type="OrthoDB" id="411251at2759"/>
<organism evidence="2 3">
    <name type="scientific">Colocasia esculenta</name>
    <name type="common">Wild taro</name>
    <name type="synonym">Arum esculentum</name>
    <dbReference type="NCBI Taxonomy" id="4460"/>
    <lineage>
        <taxon>Eukaryota</taxon>
        <taxon>Viridiplantae</taxon>
        <taxon>Streptophyta</taxon>
        <taxon>Embryophyta</taxon>
        <taxon>Tracheophyta</taxon>
        <taxon>Spermatophyta</taxon>
        <taxon>Magnoliopsida</taxon>
        <taxon>Liliopsida</taxon>
        <taxon>Araceae</taxon>
        <taxon>Aroideae</taxon>
        <taxon>Colocasieae</taxon>
        <taxon>Colocasia</taxon>
    </lineage>
</organism>
<reference evidence="2" key="1">
    <citation type="submission" date="2017-07" db="EMBL/GenBank/DDBJ databases">
        <title>Taro Niue Genome Assembly and Annotation.</title>
        <authorList>
            <person name="Atibalentja N."/>
            <person name="Keating K."/>
            <person name="Fields C.J."/>
        </authorList>
    </citation>
    <scope>NUCLEOTIDE SEQUENCE</scope>
    <source>
        <strain evidence="2">Niue_2</strain>
        <tissue evidence="2">Leaf</tissue>
    </source>
</reference>
<feature type="region of interest" description="Disordered" evidence="1">
    <location>
        <begin position="204"/>
        <end position="230"/>
    </location>
</feature>
<protein>
    <submittedName>
        <fullName evidence="2">Uncharacterized protein</fullName>
    </submittedName>
</protein>
<name>A0A843VBS6_COLES</name>
<dbReference type="AlphaFoldDB" id="A0A843VBS6"/>
<proteinExistence type="predicted"/>
<evidence type="ECO:0000256" key="1">
    <source>
        <dbReference type="SAM" id="MobiDB-lite"/>
    </source>
</evidence>
<evidence type="ECO:0000313" key="3">
    <source>
        <dbReference type="Proteomes" id="UP000652761"/>
    </source>
</evidence>
<dbReference type="Proteomes" id="UP000652761">
    <property type="component" value="Unassembled WGS sequence"/>
</dbReference>
<keyword evidence="3" id="KW-1185">Reference proteome</keyword>